<dbReference type="EMBL" id="CR377818">
    <property type="protein sequence ID" value="CAG17950.1"/>
    <property type="molecule type" value="Genomic_DNA"/>
</dbReference>
<organism evidence="2 3">
    <name type="scientific">Photobacterium profundum (strain SS9)</name>
    <dbReference type="NCBI Taxonomy" id="298386"/>
    <lineage>
        <taxon>Bacteria</taxon>
        <taxon>Pseudomonadati</taxon>
        <taxon>Pseudomonadota</taxon>
        <taxon>Gammaproteobacteria</taxon>
        <taxon>Vibrionales</taxon>
        <taxon>Vibrionaceae</taxon>
        <taxon>Photobacterium</taxon>
    </lineage>
</organism>
<dbReference type="Proteomes" id="UP000000593">
    <property type="component" value="Plasmid pPBPR1"/>
</dbReference>
<dbReference type="InterPro" id="IPR014113">
    <property type="entry name" value="T4SS_TrbC_subgr"/>
</dbReference>
<dbReference type="AlphaFoldDB" id="Q6LW85"/>
<keyword evidence="2" id="KW-0614">Plasmid</keyword>
<sequence length="234" mass="25309">MPLPLLSTTRSHRIAGLILLSALNCNLTAANTLGYSQTELKALQQREIAIQAPEHAPTLDLDALWQNAKQFETDMRTTQHDALSPILKQANIGDNPNSAAKGVIIFASLTMPSTALKQLMMQSSDLQVPIIIRGVLPQGFPATVAAIQSLIHSEDDEVINSGMAINPLWFKQLGIQRVPAFAVIKPGACLPQQPCQDSDFDVLVGNVSLYDALATLARDGDVPNIAQQVLSRRK</sequence>
<dbReference type="KEGG" id="ppr:PBPRC0012"/>
<feature type="signal peptide" evidence="1">
    <location>
        <begin position="1"/>
        <end position="29"/>
    </location>
</feature>
<dbReference type="eggNOG" id="ENOG5030AFU">
    <property type="taxonomic scope" value="Bacteria"/>
</dbReference>
<keyword evidence="1" id="KW-0732">Signal</keyword>
<dbReference type="InterPro" id="IPR019106">
    <property type="entry name" value="T4SS_TrbC"/>
</dbReference>
<accession>Q6LW85</accession>
<dbReference type="HOGENOM" id="CLU_102973_0_0_6"/>
<evidence type="ECO:0000313" key="2">
    <source>
        <dbReference type="EMBL" id="CAG17950.1"/>
    </source>
</evidence>
<dbReference type="Pfam" id="PF09673">
    <property type="entry name" value="TrbC_Ftype"/>
    <property type="match status" value="1"/>
</dbReference>
<dbReference type="RefSeq" id="WP_011176746.1">
    <property type="nucleotide sequence ID" value="NC_005871.1"/>
</dbReference>
<feature type="chain" id="PRO_5004277225" evidence="1">
    <location>
        <begin position="30"/>
        <end position="234"/>
    </location>
</feature>
<name>Q6LW85_PHOPR</name>
<evidence type="ECO:0000256" key="1">
    <source>
        <dbReference type="SAM" id="SignalP"/>
    </source>
</evidence>
<protein>
    <submittedName>
        <fullName evidence="2">Hypothetical conjugative transfer protein trbC [Photobacterium profundum SS9]</fullName>
    </submittedName>
</protein>
<keyword evidence="3" id="KW-1185">Reference proteome</keyword>
<evidence type="ECO:0000313" key="3">
    <source>
        <dbReference type="Proteomes" id="UP000000593"/>
    </source>
</evidence>
<proteinExistence type="predicted"/>
<reference evidence="3" key="1">
    <citation type="journal article" date="2005" name="Science">
        <title>Life at depth: Photobacterium profundum genome sequence and expression analysis.</title>
        <authorList>
            <person name="Vezzi A."/>
            <person name="Campanaro S."/>
            <person name="D'Angelo M."/>
            <person name="Simonato F."/>
            <person name="Vitulo N."/>
            <person name="Lauro F.M."/>
            <person name="Cestaro A."/>
            <person name="Malacrida G."/>
            <person name="Simionati B."/>
            <person name="Cannata N."/>
            <person name="Romualdi C."/>
            <person name="Bartlett D.H."/>
            <person name="Valle G."/>
        </authorList>
    </citation>
    <scope>NUCLEOTIDE SEQUENCE [LARGE SCALE GENOMIC DNA]</scope>
    <source>
        <strain evidence="3">ATCC BAA-1253 / SS9</strain>
    </source>
</reference>
<geneLocation type="plasmid" evidence="2 3">
    <name>pPBPR1</name>
</geneLocation>
<gene>
    <name evidence="2" type="ordered locus">PBPRC0012</name>
</gene>
<dbReference type="NCBIfam" id="TIGR02742">
    <property type="entry name" value="TrbC_Ftype"/>
    <property type="match status" value="1"/>
</dbReference>